<dbReference type="EMBL" id="CP036298">
    <property type="protein sequence ID" value="QDV26524.1"/>
    <property type="molecule type" value="Genomic_DNA"/>
</dbReference>
<dbReference type="KEGG" id="ahel:Q31a_48980"/>
<protein>
    <submittedName>
        <fullName evidence="1">Uncharacterized protein</fullName>
    </submittedName>
</protein>
<sequence length="57" mass="6236">MLRFRIPELDFVAAWGVCHEGGRVSAKFASNRASNVPIQVVGSIDLVVPSGIEVHRF</sequence>
<proteinExistence type="predicted"/>
<organism evidence="1 2">
    <name type="scientific">Aureliella helgolandensis</name>
    <dbReference type="NCBI Taxonomy" id="2527968"/>
    <lineage>
        <taxon>Bacteria</taxon>
        <taxon>Pseudomonadati</taxon>
        <taxon>Planctomycetota</taxon>
        <taxon>Planctomycetia</taxon>
        <taxon>Pirellulales</taxon>
        <taxon>Pirellulaceae</taxon>
        <taxon>Aureliella</taxon>
    </lineage>
</organism>
<accession>A0A518GD49</accession>
<keyword evidence="2" id="KW-1185">Reference proteome</keyword>
<gene>
    <name evidence="1" type="ORF">Q31a_48980</name>
</gene>
<dbReference type="Proteomes" id="UP000318017">
    <property type="component" value="Chromosome"/>
</dbReference>
<evidence type="ECO:0000313" key="1">
    <source>
        <dbReference type="EMBL" id="QDV26524.1"/>
    </source>
</evidence>
<evidence type="ECO:0000313" key="2">
    <source>
        <dbReference type="Proteomes" id="UP000318017"/>
    </source>
</evidence>
<name>A0A518GD49_9BACT</name>
<reference evidence="1 2" key="1">
    <citation type="submission" date="2019-02" db="EMBL/GenBank/DDBJ databases">
        <title>Deep-cultivation of Planctomycetes and their phenomic and genomic characterization uncovers novel biology.</title>
        <authorList>
            <person name="Wiegand S."/>
            <person name="Jogler M."/>
            <person name="Boedeker C."/>
            <person name="Pinto D."/>
            <person name="Vollmers J."/>
            <person name="Rivas-Marin E."/>
            <person name="Kohn T."/>
            <person name="Peeters S.H."/>
            <person name="Heuer A."/>
            <person name="Rast P."/>
            <person name="Oberbeckmann S."/>
            <person name="Bunk B."/>
            <person name="Jeske O."/>
            <person name="Meyerdierks A."/>
            <person name="Storesund J.E."/>
            <person name="Kallscheuer N."/>
            <person name="Luecker S."/>
            <person name="Lage O.M."/>
            <person name="Pohl T."/>
            <person name="Merkel B.J."/>
            <person name="Hornburger P."/>
            <person name="Mueller R.-W."/>
            <person name="Bruemmer F."/>
            <person name="Labrenz M."/>
            <person name="Spormann A.M."/>
            <person name="Op den Camp H."/>
            <person name="Overmann J."/>
            <person name="Amann R."/>
            <person name="Jetten M.S.M."/>
            <person name="Mascher T."/>
            <person name="Medema M.H."/>
            <person name="Devos D.P."/>
            <person name="Kaster A.-K."/>
            <person name="Ovreas L."/>
            <person name="Rohde M."/>
            <person name="Galperin M.Y."/>
            <person name="Jogler C."/>
        </authorList>
    </citation>
    <scope>NUCLEOTIDE SEQUENCE [LARGE SCALE GENOMIC DNA]</scope>
    <source>
        <strain evidence="1 2">Q31a</strain>
    </source>
</reference>
<dbReference type="AlphaFoldDB" id="A0A518GD49"/>